<name>A0A5B0MAS5_PUCGR</name>
<evidence type="ECO:0000313" key="6">
    <source>
        <dbReference type="Proteomes" id="UP000325313"/>
    </source>
</evidence>
<sequence>MRQPICCFLFLHTLAHPFFASISARPTFPGVYDPPFLASGAARFPGDSLDSCGTLDSMWKRPRVDNPGTSFPHGDSPLLPEQDDRNLCYEREHGNHDSGLLECVVGPSFSGRPSKLPKLTTDHPLENMGQVWQAMPSEQDTGLLEINFEPETQEEHESIWEWDAAQIEGLLDNLFDDGVNSIHHFWRDPHQETLDSLATSSRYDQVTPSSVLSYQTGGHALDWDSPRIVHSPLGSHPVHQKAVGSSNNERGEPIASVFPKYGNEMGVVPGMPIDPPGLGYPSTKDQHNIPFLYSWSEPITTVHPLASLDSPEHAVSQLEGLAGTSKPFHTSWIDPHFIQGHLEKFVETLNFMIKTMKSGKPNYDPPWVILHHEQTTVNQETKDVITSTNENSTILSLVPNLPSSFLYLVTHTIHYNVALLDKMHSNLDSVKDTEDLIFWLRNLIFWRSTQNFIKDGFEFPGFPGDTGFGDLPKQLHAYFANYRIDGKFLPNIVFNIINVWHSHKPGLGKKLFGSQEAQHFAKEILTDKEINAEVMNSISQLLAQPLQLGNPSPFTSNLKHHLAF</sequence>
<evidence type="ECO:0000313" key="3">
    <source>
        <dbReference type="EMBL" id="KAA1073090.1"/>
    </source>
</evidence>
<gene>
    <name evidence="4" type="ORF">PGT21_035566</name>
    <name evidence="3" type="ORF">PGTUg99_026800</name>
</gene>
<evidence type="ECO:0000256" key="2">
    <source>
        <dbReference type="SAM" id="SignalP"/>
    </source>
</evidence>
<evidence type="ECO:0000313" key="5">
    <source>
        <dbReference type="Proteomes" id="UP000324748"/>
    </source>
</evidence>
<keyword evidence="2" id="KW-0732">Signal</keyword>
<dbReference type="AlphaFoldDB" id="A0A5B0MAS5"/>
<accession>A0A5B0MAS5</accession>
<dbReference type="EMBL" id="VDEP01000475">
    <property type="protein sequence ID" value="KAA1073090.1"/>
    <property type="molecule type" value="Genomic_DNA"/>
</dbReference>
<dbReference type="Proteomes" id="UP000324748">
    <property type="component" value="Unassembled WGS sequence"/>
</dbReference>
<keyword evidence="5" id="KW-1185">Reference proteome</keyword>
<organism evidence="3 6">
    <name type="scientific">Puccinia graminis f. sp. tritici</name>
    <dbReference type="NCBI Taxonomy" id="56615"/>
    <lineage>
        <taxon>Eukaryota</taxon>
        <taxon>Fungi</taxon>
        <taxon>Dikarya</taxon>
        <taxon>Basidiomycota</taxon>
        <taxon>Pucciniomycotina</taxon>
        <taxon>Pucciniomycetes</taxon>
        <taxon>Pucciniales</taxon>
        <taxon>Pucciniaceae</taxon>
        <taxon>Puccinia</taxon>
    </lineage>
</organism>
<feature type="region of interest" description="Disordered" evidence="1">
    <location>
        <begin position="63"/>
        <end position="82"/>
    </location>
</feature>
<dbReference type="Proteomes" id="UP000325313">
    <property type="component" value="Unassembled WGS sequence"/>
</dbReference>
<proteinExistence type="predicted"/>
<reference evidence="5 6" key="1">
    <citation type="submission" date="2019-05" db="EMBL/GenBank/DDBJ databases">
        <title>Emergence of the Ug99 lineage of the wheat stem rust pathogen through somatic hybridization.</title>
        <authorList>
            <person name="Li F."/>
            <person name="Upadhyaya N.M."/>
            <person name="Sperschneider J."/>
            <person name="Matny O."/>
            <person name="Nguyen-Phuc H."/>
            <person name="Mago R."/>
            <person name="Raley C."/>
            <person name="Miller M.E."/>
            <person name="Silverstein K.A.T."/>
            <person name="Henningsen E."/>
            <person name="Hirsch C.D."/>
            <person name="Visser B."/>
            <person name="Pretorius Z.A."/>
            <person name="Steffenson B.J."/>
            <person name="Schwessinger B."/>
            <person name="Dodds P.N."/>
            <person name="Figueroa M."/>
        </authorList>
    </citation>
    <scope>NUCLEOTIDE SEQUENCE [LARGE SCALE GENOMIC DNA]</scope>
    <source>
        <strain evidence="4">21-0</strain>
        <strain evidence="3 6">Ug99</strain>
    </source>
</reference>
<evidence type="ECO:0000256" key="1">
    <source>
        <dbReference type="SAM" id="MobiDB-lite"/>
    </source>
</evidence>
<protein>
    <submittedName>
        <fullName evidence="3">Uncharacterized protein</fullName>
    </submittedName>
</protein>
<feature type="chain" id="PRO_5033473491" evidence="2">
    <location>
        <begin position="21"/>
        <end position="564"/>
    </location>
</feature>
<dbReference type="EMBL" id="VSWC01000118">
    <property type="protein sequence ID" value="KAA1084802.1"/>
    <property type="molecule type" value="Genomic_DNA"/>
</dbReference>
<dbReference type="OrthoDB" id="2510239at2759"/>
<feature type="signal peptide" evidence="2">
    <location>
        <begin position="1"/>
        <end position="20"/>
    </location>
</feature>
<evidence type="ECO:0000313" key="4">
    <source>
        <dbReference type="EMBL" id="KAA1084802.1"/>
    </source>
</evidence>
<comment type="caution">
    <text evidence="3">The sequence shown here is derived from an EMBL/GenBank/DDBJ whole genome shotgun (WGS) entry which is preliminary data.</text>
</comment>